<keyword evidence="4" id="KW-0269">Exonuclease</keyword>
<dbReference type="GO" id="GO:0003676">
    <property type="term" value="F:nucleic acid binding"/>
    <property type="evidence" value="ECO:0007669"/>
    <property type="project" value="InterPro"/>
</dbReference>
<keyword evidence="1" id="KW-0479">Metal-binding</keyword>
<evidence type="ECO:0000313" key="4">
    <source>
        <dbReference type="EMBL" id="TQV90136.1"/>
    </source>
</evidence>
<feature type="compositionally biased region" description="Polar residues" evidence="2">
    <location>
        <begin position="45"/>
        <end position="57"/>
    </location>
</feature>
<proteinExistence type="predicted"/>
<keyword evidence="5" id="KW-1185">Reference proteome</keyword>
<dbReference type="InterPro" id="IPR001878">
    <property type="entry name" value="Znf_CCHC"/>
</dbReference>
<dbReference type="Pfam" id="PF14529">
    <property type="entry name" value="Exo_endo_phos_2"/>
    <property type="match status" value="1"/>
</dbReference>
<protein>
    <submittedName>
        <fullName evidence="4">Endonuclease/exonuclease/phosphatase</fullName>
    </submittedName>
</protein>
<dbReference type="EMBL" id="SPUK01000035">
    <property type="protein sequence ID" value="TQV90136.1"/>
    <property type="molecule type" value="Genomic_DNA"/>
</dbReference>
<comment type="caution">
    <text evidence="4">The sequence shown here is derived from an EMBL/GenBank/DDBJ whole genome shotgun (WGS) entry which is preliminary data.</text>
</comment>
<gene>
    <name evidence="4" type="ORF">IF1G_11214</name>
</gene>
<evidence type="ECO:0000313" key="5">
    <source>
        <dbReference type="Proteomes" id="UP000315783"/>
    </source>
</evidence>
<keyword evidence="4" id="KW-0378">Hydrolase</keyword>
<keyword evidence="4" id="KW-0540">Nuclease</keyword>
<keyword evidence="4" id="KW-0255">Endonuclease</keyword>
<feature type="region of interest" description="Disordered" evidence="2">
    <location>
        <begin position="1077"/>
        <end position="1126"/>
    </location>
</feature>
<accession>A0A545UKZ5</accession>
<dbReference type="GO" id="GO:0004519">
    <property type="term" value="F:endonuclease activity"/>
    <property type="evidence" value="ECO:0007669"/>
    <property type="project" value="UniProtKB-KW"/>
</dbReference>
<dbReference type="Gene3D" id="3.60.10.10">
    <property type="entry name" value="Endonuclease/exonuclease/phosphatase"/>
    <property type="match status" value="1"/>
</dbReference>
<evidence type="ECO:0000259" key="3">
    <source>
        <dbReference type="PROSITE" id="PS50158"/>
    </source>
</evidence>
<evidence type="ECO:0000256" key="1">
    <source>
        <dbReference type="PROSITE-ProRule" id="PRU00047"/>
    </source>
</evidence>
<dbReference type="PROSITE" id="PS50158">
    <property type="entry name" value="ZF_CCHC"/>
    <property type="match status" value="1"/>
</dbReference>
<dbReference type="STRING" id="43265.A0A545UKZ5"/>
<keyword evidence="1" id="KW-0863">Zinc-finger</keyword>
<feature type="compositionally biased region" description="Polar residues" evidence="2">
    <location>
        <begin position="66"/>
        <end position="75"/>
    </location>
</feature>
<dbReference type="GO" id="GO:0008270">
    <property type="term" value="F:zinc ion binding"/>
    <property type="evidence" value="ECO:0007669"/>
    <property type="project" value="UniProtKB-KW"/>
</dbReference>
<name>A0A545UKZ5_9HYPO</name>
<feature type="region of interest" description="Disordered" evidence="2">
    <location>
        <begin position="1"/>
        <end position="75"/>
    </location>
</feature>
<organism evidence="4 5">
    <name type="scientific">Cordyceps javanica</name>
    <dbReference type="NCBI Taxonomy" id="43265"/>
    <lineage>
        <taxon>Eukaryota</taxon>
        <taxon>Fungi</taxon>
        <taxon>Dikarya</taxon>
        <taxon>Ascomycota</taxon>
        <taxon>Pezizomycotina</taxon>
        <taxon>Sordariomycetes</taxon>
        <taxon>Hypocreomycetidae</taxon>
        <taxon>Hypocreales</taxon>
        <taxon>Cordycipitaceae</taxon>
        <taxon>Cordyceps</taxon>
    </lineage>
</organism>
<dbReference type="GO" id="GO:0004527">
    <property type="term" value="F:exonuclease activity"/>
    <property type="evidence" value="ECO:0007669"/>
    <property type="project" value="UniProtKB-KW"/>
</dbReference>
<dbReference type="AlphaFoldDB" id="A0A545UKZ5"/>
<sequence>MAPAPPKAASAGDAPHRDTSVNPNPLEGPQRVITRDSIPVRTRPFTGSSSPIRQQSVRPAIEKRQQQSNTNRFAPLATQNQDADDPLADAEVLIAEAQNQLDTRASILRAYSQAIAKCAEQFSSGYGKRFAQHLRSTILQHWSAASYHETTPAPDHTAVLDSAENTSRTATLEKQATFAGVTRAADEAQPGNRKITIKDAPRRKTQAPKNNKRVLIRLRKDSNFFDKALQIQLAIRDKLHLQLADLLDMKEINTGFALTPRTVEIQQKITQNQQQRGPLVGLEIAEKDIEWHTYLIKNFPRTITSWDGTELDYKQTVEEAIKEQTGLHPVRWRSTETDNLTTTLIIHFDQPLKSRFRLLGLGDLSFQLTKPPRLILCNTCWLFHTPTQCQKPKVCGNCGSRIHDRESCKASTRCVGCHGPHDTGSPECFALPKRTAHGTRALSKTEHNHAIRQGKAAYERWELSQRQTRPTETTQAPAEDQEARDVEMIEAENSNHIELELQHSTTEEFNTGNPEEINLAEENMGIMAEVERKADEVAGGALQLAYEKDYNVVLLQKPHSSYNEKKDICRVPDHPGFICFSPVSYWNSRATRPRVLTYVRKHRKIQPEQLTVVPSRDLLWIVVNGTTILNVYNDPQVTETITAITQWNVPMNTIVAGDMNAHHLHWRTDRPSSRCGTKLAEWAEGQGLLLLNEPDVDTTRSTPYRRATTIDLAFSNIDQAAAVVEEYLTTGSLHYTVCIEVLAAETPRRVASRYKVSLGDEMENFVAHVKRALASLQPLLDSHESIEQTTYSLSNIIETAIRTCGHRQSNHKAGKNPWWNEEYANTLLDFRVLWRTTENPTGEETQRARYPRPDRFLCEIIINARKSTDTIKNRSPEDTGTAVNRALGGTPAAAARHLPSGDVVVTLHQEPRAHIDEQTWVAFDPEAHLARRVYSMVVRGVPADDIPQDTPSLQLDLTTTNSINIVMARPMRTGGDRGKTTALLIRVYDVNQGSILCQKGALYKSQSFRCEPYSGTARPLRCYQCHRFGHMARFCREQKRCGKCAVGEHSEGVPCPADTDSKKHRSINCEGSHPAWDRGCRGGRSKEQGPRGLSQPATDVRGTHAGRTATPITPPGIAEETQRRTR</sequence>
<dbReference type="InterPro" id="IPR036691">
    <property type="entry name" value="Endo/exonu/phosph_ase_sf"/>
</dbReference>
<dbReference type="SMART" id="SM00343">
    <property type="entry name" value="ZnF_C2HC"/>
    <property type="match status" value="2"/>
</dbReference>
<evidence type="ECO:0000256" key="2">
    <source>
        <dbReference type="SAM" id="MobiDB-lite"/>
    </source>
</evidence>
<dbReference type="SUPFAM" id="SSF56219">
    <property type="entry name" value="DNase I-like"/>
    <property type="match status" value="1"/>
</dbReference>
<dbReference type="Proteomes" id="UP000315783">
    <property type="component" value="Unassembled WGS sequence"/>
</dbReference>
<feature type="compositionally biased region" description="Basic and acidic residues" evidence="2">
    <location>
        <begin position="1077"/>
        <end position="1089"/>
    </location>
</feature>
<dbReference type="InterPro" id="IPR005135">
    <property type="entry name" value="Endo/exonuclease/phosphatase"/>
</dbReference>
<feature type="domain" description="CCHC-type" evidence="3">
    <location>
        <begin position="1021"/>
        <end position="1037"/>
    </location>
</feature>
<reference evidence="4 5" key="1">
    <citation type="journal article" date="2019" name="Appl. Microbiol. Biotechnol.">
        <title>Genome sequence of Isaria javanica and comparative genome analysis insights into family S53 peptidase evolution in fungal entomopathogens.</title>
        <authorList>
            <person name="Lin R."/>
            <person name="Zhang X."/>
            <person name="Xin B."/>
            <person name="Zou M."/>
            <person name="Gao Y."/>
            <person name="Qin F."/>
            <person name="Hu Q."/>
            <person name="Xie B."/>
            <person name="Cheng X."/>
        </authorList>
    </citation>
    <scope>NUCLEOTIDE SEQUENCE [LARGE SCALE GENOMIC DNA]</scope>
    <source>
        <strain evidence="4 5">IJ1G</strain>
    </source>
</reference>
<keyword evidence="1" id="KW-0862">Zinc</keyword>